<dbReference type="InterPro" id="IPR013320">
    <property type="entry name" value="ConA-like_dom_sf"/>
</dbReference>
<keyword evidence="19" id="KW-0393">Immunoglobulin domain</keyword>
<feature type="domain" description="MAM" evidence="28">
    <location>
        <begin position="24"/>
        <end position="186"/>
    </location>
</feature>
<keyword evidence="12" id="KW-0904">Protein phosphatase</keyword>
<keyword evidence="18" id="KW-0325">Glycoprotein</keyword>
<evidence type="ECO:0000256" key="7">
    <source>
        <dbReference type="ARBA" id="ARBA00022729"/>
    </source>
</evidence>
<evidence type="ECO:0000256" key="3">
    <source>
        <dbReference type="ARBA" id="ARBA00006396"/>
    </source>
</evidence>
<dbReference type="InterPro" id="IPR013151">
    <property type="entry name" value="Immunoglobulin_dom"/>
</dbReference>
<gene>
    <name evidence="31" type="primary">PTPRU</name>
</gene>
<dbReference type="Ensembl" id="ENSSTUT00000109963.1">
    <property type="protein sequence ID" value="ENSSTUP00000102545.1"/>
    <property type="gene ID" value="ENSSTUG00000045511.1"/>
</dbReference>
<name>A0A674E389_SALTR</name>
<keyword evidence="32" id="KW-1185">Reference proteome</keyword>
<evidence type="ECO:0000256" key="21">
    <source>
        <dbReference type="ARBA" id="ARBA00073602"/>
    </source>
</evidence>
<evidence type="ECO:0000256" key="17">
    <source>
        <dbReference type="ARBA" id="ARBA00023170"/>
    </source>
</evidence>
<dbReference type="SMART" id="SM00404">
    <property type="entry name" value="PTPc_motif"/>
    <property type="match status" value="1"/>
</dbReference>
<organism evidence="31 32">
    <name type="scientific">Salmo trutta</name>
    <name type="common">Brown trout</name>
    <dbReference type="NCBI Taxonomy" id="8032"/>
    <lineage>
        <taxon>Eukaryota</taxon>
        <taxon>Metazoa</taxon>
        <taxon>Chordata</taxon>
        <taxon>Craniata</taxon>
        <taxon>Vertebrata</taxon>
        <taxon>Euteleostomi</taxon>
        <taxon>Actinopterygii</taxon>
        <taxon>Neopterygii</taxon>
        <taxon>Teleostei</taxon>
        <taxon>Protacanthopterygii</taxon>
        <taxon>Salmoniformes</taxon>
        <taxon>Salmonidae</taxon>
        <taxon>Salmoninae</taxon>
        <taxon>Salmo</taxon>
    </lineage>
</organism>
<dbReference type="Gene3D" id="2.60.40.10">
    <property type="entry name" value="Immunoglobulins"/>
    <property type="match status" value="3"/>
</dbReference>
<feature type="signal peptide" evidence="25">
    <location>
        <begin position="1"/>
        <end position="18"/>
    </location>
</feature>
<dbReference type="InterPro" id="IPR000387">
    <property type="entry name" value="Tyr_Pase_dom"/>
</dbReference>
<evidence type="ECO:0000256" key="4">
    <source>
        <dbReference type="ARBA" id="ARBA00013064"/>
    </source>
</evidence>
<evidence type="ECO:0000256" key="22">
    <source>
        <dbReference type="ARBA" id="ARBA00083361"/>
    </source>
</evidence>
<dbReference type="PRINTS" id="PR00700">
    <property type="entry name" value="PRTYPHPHTASE"/>
</dbReference>
<dbReference type="SMART" id="SM00194">
    <property type="entry name" value="PTPc"/>
    <property type="match status" value="1"/>
</dbReference>
<dbReference type="PROSITE" id="PS50853">
    <property type="entry name" value="FN3"/>
    <property type="match status" value="2"/>
</dbReference>
<dbReference type="Gene3D" id="2.60.120.200">
    <property type="match status" value="1"/>
</dbReference>
<dbReference type="Proteomes" id="UP000472277">
    <property type="component" value="Chromosome 3"/>
</dbReference>
<evidence type="ECO:0000256" key="8">
    <source>
        <dbReference type="ARBA" id="ARBA00022737"/>
    </source>
</evidence>
<evidence type="ECO:0000256" key="14">
    <source>
        <dbReference type="ARBA" id="ARBA00022989"/>
    </source>
</evidence>
<dbReference type="CDD" id="cd00063">
    <property type="entry name" value="FN3"/>
    <property type="match status" value="1"/>
</dbReference>
<comment type="subcellular location">
    <subcellularLocation>
        <location evidence="2">Cell junction</location>
    </subcellularLocation>
    <subcellularLocation>
        <location evidence="1">Cell membrane</location>
        <topology evidence="1">Single-pass type I membrane protein</topology>
    </subcellularLocation>
</comment>
<dbReference type="FunFam" id="2.60.40.10:FF:000025">
    <property type="entry name" value="receptor-type tyrosine-protein phosphatase U isoform X2"/>
    <property type="match status" value="1"/>
</dbReference>
<accession>A0A674E389</accession>
<evidence type="ECO:0000256" key="15">
    <source>
        <dbReference type="ARBA" id="ARBA00023136"/>
    </source>
</evidence>
<keyword evidence="7 25" id="KW-0732">Signal</keyword>
<evidence type="ECO:0000256" key="6">
    <source>
        <dbReference type="ARBA" id="ARBA00022692"/>
    </source>
</evidence>
<dbReference type="InterPro" id="IPR051622">
    <property type="entry name" value="R-tyr_protein_phosphatases"/>
</dbReference>
<feature type="region of interest" description="Disordered" evidence="23">
    <location>
        <begin position="782"/>
        <end position="806"/>
    </location>
</feature>
<keyword evidence="15 24" id="KW-0472">Membrane</keyword>
<evidence type="ECO:0000259" key="27">
    <source>
        <dbReference type="PROSITE" id="PS50056"/>
    </source>
</evidence>
<protein>
    <recommendedName>
        <fullName evidence="21">Receptor-type tyrosine-protein phosphatase U</fullName>
        <ecNumber evidence="4">3.1.3.48</ecNumber>
    </recommendedName>
    <alternativeName>
        <fullName evidence="22">Receptor-type protein-tyrosine phosphatase psi</fullName>
    </alternativeName>
</protein>
<dbReference type="Pfam" id="PF00102">
    <property type="entry name" value="Y_phosphatase"/>
    <property type="match status" value="1"/>
</dbReference>
<reference evidence="31" key="2">
    <citation type="submission" date="2025-09" db="UniProtKB">
        <authorList>
            <consortium name="Ensembl"/>
        </authorList>
    </citation>
    <scope>IDENTIFICATION</scope>
</reference>
<dbReference type="SMART" id="SM00060">
    <property type="entry name" value="FN3"/>
    <property type="match status" value="3"/>
</dbReference>
<evidence type="ECO:0000256" key="20">
    <source>
        <dbReference type="ARBA" id="ARBA00051722"/>
    </source>
</evidence>
<evidence type="ECO:0000256" key="24">
    <source>
        <dbReference type="SAM" id="Phobius"/>
    </source>
</evidence>
<dbReference type="GO" id="GO:0007155">
    <property type="term" value="P:cell adhesion"/>
    <property type="evidence" value="ECO:0007669"/>
    <property type="project" value="UniProtKB-KW"/>
</dbReference>
<keyword evidence="10" id="KW-0378">Hydrolase</keyword>
<evidence type="ECO:0000259" key="28">
    <source>
        <dbReference type="PROSITE" id="PS50060"/>
    </source>
</evidence>
<evidence type="ECO:0000256" key="23">
    <source>
        <dbReference type="SAM" id="MobiDB-lite"/>
    </source>
</evidence>
<keyword evidence="14 24" id="KW-1133">Transmembrane helix</keyword>
<dbReference type="SMART" id="SM00409">
    <property type="entry name" value="IG"/>
    <property type="match status" value="1"/>
</dbReference>
<dbReference type="InterPro" id="IPR003595">
    <property type="entry name" value="Tyr_Pase_cat"/>
</dbReference>
<comment type="catalytic activity">
    <reaction evidence="20">
        <text>O-phospho-L-tyrosyl-[protein] + H2O = L-tyrosyl-[protein] + phosphate</text>
        <dbReference type="Rhea" id="RHEA:10684"/>
        <dbReference type="Rhea" id="RHEA-COMP:10136"/>
        <dbReference type="Rhea" id="RHEA-COMP:20101"/>
        <dbReference type="ChEBI" id="CHEBI:15377"/>
        <dbReference type="ChEBI" id="CHEBI:43474"/>
        <dbReference type="ChEBI" id="CHEBI:46858"/>
        <dbReference type="ChEBI" id="CHEBI:61978"/>
        <dbReference type="EC" id="3.1.3.48"/>
    </reaction>
</comment>
<dbReference type="GeneTree" id="ENSGT00940000157151"/>
<sequence length="1113" mass="124675">MNNCAFLLILAVQIYAEGIEGPTAGCTFDEDSEPSLCDFTQGEEDDFDWQLFRTHNSPYASFDLLRGSYLLVNSSQHAAGHRAQLLLQTLSENDTHCVQFSYFLYSRDGHSPGALRAYVRVNGGPLGSPVWNTSGSHGRQWHQVELAVSTFWPNEYQVLIESTVSRERQGYIAIDDIMLLTYPCYKAPHFSRLGDEEVNAGQNATFQCVASGRASEAEKFLLERHSGDVTSTALVKHLSHRRFVASLHVDSVQCNNQDLYRCVTQSSRGSGVSNFAELIVKVPPSPIAPPQLLRAGSTYLIIQLNTNSILGDGPIIRKEIEYRASQSPWSEVHGVNMVTYKLWHLDPDTEYHISVLLTRPGEGGTGPPGPPLVCRTKCAEPTRALRSLTASEIQSRQLTLQWETLAYNLTRCHTYSVSLCYRYATTGGGGGHNTTVRECLAVEHNASRFTLRDLPAYHSIQVRLALANPEGKKEGREVTFQTEEDIPGGITPESLTFTPLEDMIFLKWEEPVEPNGLITQYEVRMLPTLLNPGLSPNITPMFDHGDMLSPLSETESTITVLLRPALGRGSPISTYQVVVKEESGWKVKRELGVQDCYPLPMSHGEAQARGTPHYYTAELLPSSLPEASPFTVGDNHTYNGYWNTPLDPRKSYLVYFQAMSNFRGESRINCIRIARKAACKDHRRALEVSQHSEEMGLILGVCAGGLVVLILLLGVIIIIIRKGKPVNINKTPITYRQEKSHMGSMEHSFTDQSTLQEDERVALSAARMAHTCSMRGEQCSSVNESSSLLGGSPRRQCGRKGSPYHTGQVHPAVRVADLLQHINQMKTAEGYGFKQEYESFFDGWDCTKKKDKTKGRHETLMGYNRHRVKLHPLLGDPNSDYINAKYIDMVDVMVLPLCPTGPKQETVYDFWRMVWQENCFSIVMITKLVEIGRVKCCKYWPDESEIYGDIKITLLKLETLSEYTVRTYALERMGYSAKHEVRQFHFTSWPEHGVPYHATGLLAFIRRVKASTPPDVGPVVVHCSVGAGRTGCYIVLDVMLDMAECEGVTEVNGLEQYIFMHDAILEACLCGETAILVNEFALIYKDLLRVDSQSNSSQLRDESQYFNRIPDIM</sequence>
<dbReference type="SUPFAM" id="SSF49265">
    <property type="entry name" value="Fibronectin type III"/>
    <property type="match status" value="2"/>
</dbReference>
<evidence type="ECO:0000256" key="5">
    <source>
        <dbReference type="ARBA" id="ARBA00022475"/>
    </source>
</evidence>
<dbReference type="PANTHER" id="PTHR24051:SF10">
    <property type="entry name" value="RECEPTOR-TYPE TYROSINE-PROTEIN PHOSPHATASE U-RELATED"/>
    <property type="match status" value="1"/>
</dbReference>
<keyword evidence="8" id="KW-0677">Repeat</keyword>
<dbReference type="SMART" id="SM00137">
    <property type="entry name" value="MAM"/>
    <property type="match status" value="1"/>
</dbReference>
<evidence type="ECO:0000256" key="18">
    <source>
        <dbReference type="ARBA" id="ARBA00023180"/>
    </source>
</evidence>
<dbReference type="PANTHER" id="PTHR24051">
    <property type="entry name" value="SUSHI DOMAIN-CONTAINING PROTEIN 1"/>
    <property type="match status" value="1"/>
</dbReference>
<dbReference type="GO" id="GO:0005886">
    <property type="term" value="C:plasma membrane"/>
    <property type="evidence" value="ECO:0007669"/>
    <property type="project" value="UniProtKB-SubCell"/>
</dbReference>
<dbReference type="InterPro" id="IPR036179">
    <property type="entry name" value="Ig-like_dom_sf"/>
</dbReference>
<evidence type="ECO:0000256" key="11">
    <source>
        <dbReference type="ARBA" id="ARBA00022889"/>
    </source>
</evidence>
<dbReference type="InterPro" id="IPR000998">
    <property type="entry name" value="MAM_dom"/>
</dbReference>
<dbReference type="InterPro" id="IPR036116">
    <property type="entry name" value="FN3_sf"/>
</dbReference>
<dbReference type="InterPro" id="IPR013783">
    <property type="entry name" value="Ig-like_fold"/>
</dbReference>
<evidence type="ECO:0000256" key="1">
    <source>
        <dbReference type="ARBA" id="ARBA00004251"/>
    </source>
</evidence>
<keyword evidence="5" id="KW-1003">Cell membrane</keyword>
<evidence type="ECO:0000256" key="16">
    <source>
        <dbReference type="ARBA" id="ARBA00023157"/>
    </source>
</evidence>
<dbReference type="PROSITE" id="PS00740">
    <property type="entry name" value="MAM_1"/>
    <property type="match status" value="1"/>
</dbReference>
<evidence type="ECO:0000313" key="31">
    <source>
        <dbReference type="Ensembl" id="ENSSTUP00000102545.1"/>
    </source>
</evidence>
<dbReference type="SUPFAM" id="SSF49899">
    <property type="entry name" value="Concanavalin A-like lectins/glucanases"/>
    <property type="match status" value="1"/>
</dbReference>
<dbReference type="InterPro" id="IPR057598">
    <property type="entry name" value="Fn3_PTPRU"/>
</dbReference>
<dbReference type="PRINTS" id="PR00020">
    <property type="entry name" value="MAMDOMAIN"/>
</dbReference>
<evidence type="ECO:0000259" key="26">
    <source>
        <dbReference type="PROSITE" id="PS50055"/>
    </source>
</evidence>
<dbReference type="GO" id="GO:0070161">
    <property type="term" value="C:anchoring junction"/>
    <property type="evidence" value="ECO:0007669"/>
    <property type="project" value="UniProtKB-SubCell"/>
</dbReference>
<dbReference type="FunFam" id="2.60.40.10:FF:000009">
    <property type="entry name" value="receptor-type tyrosine-protein phosphatase U isoform X1"/>
    <property type="match status" value="1"/>
</dbReference>
<dbReference type="InterPro" id="IPR003961">
    <property type="entry name" value="FN3_dom"/>
</dbReference>
<evidence type="ECO:0000259" key="30">
    <source>
        <dbReference type="PROSITE" id="PS50853"/>
    </source>
</evidence>
<feature type="domain" description="Fibronectin type-III" evidence="30">
    <location>
        <begin position="286"/>
        <end position="379"/>
    </location>
</feature>
<evidence type="ECO:0000256" key="2">
    <source>
        <dbReference type="ARBA" id="ARBA00004282"/>
    </source>
</evidence>
<dbReference type="GO" id="GO:0030154">
    <property type="term" value="P:cell differentiation"/>
    <property type="evidence" value="ECO:0007669"/>
    <property type="project" value="UniProtKB-KW"/>
</dbReference>
<dbReference type="SUPFAM" id="SSF52799">
    <property type="entry name" value="(Phosphotyrosine protein) phosphatases II"/>
    <property type="match status" value="1"/>
</dbReference>
<dbReference type="PROSITE" id="PS00383">
    <property type="entry name" value="TYR_PHOSPHATASE_1"/>
    <property type="match status" value="1"/>
</dbReference>
<dbReference type="PROSITE" id="PS50060">
    <property type="entry name" value="MAM_2"/>
    <property type="match status" value="1"/>
</dbReference>
<evidence type="ECO:0000256" key="19">
    <source>
        <dbReference type="ARBA" id="ARBA00023319"/>
    </source>
</evidence>
<dbReference type="InterPro" id="IPR016130">
    <property type="entry name" value="Tyr_Pase_AS"/>
</dbReference>
<feature type="domain" description="Tyrosine-protein phosphatase" evidence="26">
    <location>
        <begin position="851"/>
        <end position="1090"/>
    </location>
</feature>
<comment type="similarity">
    <text evidence="3">Belongs to the protein-tyrosine phosphatase family. Receptor class 2B subfamily.</text>
</comment>
<dbReference type="FunFam" id="2.60.120.200:FF:000022">
    <property type="entry name" value="receptor-type tyrosine-protein phosphatase U isoform X2"/>
    <property type="match status" value="1"/>
</dbReference>
<dbReference type="InterPro" id="IPR007110">
    <property type="entry name" value="Ig-like_dom"/>
</dbReference>
<dbReference type="GO" id="GO:0004725">
    <property type="term" value="F:protein tyrosine phosphatase activity"/>
    <property type="evidence" value="ECO:0007669"/>
    <property type="project" value="UniProtKB-EC"/>
</dbReference>
<dbReference type="Pfam" id="PF23144">
    <property type="entry name" value="Fn3_PTPRU"/>
    <property type="match status" value="1"/>
</dbReference>
<keyword evidence="16" id="KW-1015">Disulfide bond</keyword>
<evidence type="ECO:0000256" key="12">
    <source>
        <dbReference type="ARBA" id="ARBA00022912"/>
    </source>
</evidence>
<feature type="domain" description="Tyrosine specific protein phosphatases" evidence="27">
    <location>
        <begin position="1002"/>
        <end position="1039"/>
    </location>
</feature>
<dbReference type="InterPro" id="IPR029021">
    <property type="entry name" value="Prot-tyrosine_phosphatase-like"/>
</dbReference>
<feature type="domain" description="Ig-like" evidence="29">
    <location>
        <begin position="188"/>
        <end position="273"/>
    </location>
</feature>
<keyword evidence="13" id="KW-0965">Cell junction</keyword>
<keyword evidence="9" id="KW-0221">Differentiation</keyword>
<keyword evidence="6 24" id="KW-0812">Transmembrane</keyword>
<evidence type="ECO:0000256" key="9">
    <source>
        <dbReference type="ARBA" id="ARBA00022782"/>
    </source>
</evidence>
<evidence type="ECO:0000313" key="32">
    <source>
        <dbReference type="Proteomes" id="UP000472277"/>
    </source>
</evidence>
<evidence type="ECO:0000256" key="25">
    <source>
        <dbReference type="SAM" id="SignalP"/>
    </source>
</evidence>
<proteinExistence type="inferred from homology"/>
<dbReference type="PROSITE" id="PS50056">
    <property type="entry name" value="TYR_PHOSPHATASE_2"/>
    <property type="match status" value="1"/>
</dbReference>
<reference evidence="31" key="1">
    <citation type="submission" date="2025-08" db="UniProtKB">
        <authorList>
            <consortium name="Ensembl"/>
        </authorList>
    </citation>
    <scope>IDENTIFICATION</scope>
</reference>
<feature type="transmembrane region" description="Helical" evidence="24">
    <location>
        <begin position="697"/>
        <end position="720"/>
    </location>
</feature>
<evidence type="ECO:0000259" key="29">
    <source>
        <dbReference type="PROSITE" id="PS50835"/>
    </source>
</evidence>
<dbReference type="EC" id="3.1.3.48" evidence="4"/>
<dbReference type="AlphaFoldDB" id="A0A674E389"/>
<feature type="chain" id="PRO_5025385431" description="Receptor-type tyrosine-protein phosphatase U" evidence="25">
    <location>
        <begin position="19"/>
        <end position="1113"/>
    </location>
</feature>
<dbReference type="InterPro" id="IPR000242">
    <property type="entry name" value="PTP_cat"/>
</dbReference>
<dbReference type="CDD" id="cd06263">
    <property type="entry name" value="MAM"/>
    <property type="match status" value="1"/>
</dbReference>
<dbReference type="FunFam" id="2.60.40.10:FF:000019">
    <property type="entry name" value="receptor-type tyrosine-protein phosphatase kappa isoform X2"/>
    <property type="match status" value="1"/>
</dbReference>
<dbReference type="Pfam" id="PF00047">
    <property type="entry name" value="ig"/>
    <property type="match status" value="1"/>
</dbReference>
<dbReference type="PROSITE" id="PS50055">
    <property type="entry name" value="TYR_PHOSPHATASE_PTP"/>
    <property type="match status" value="1"/>
</dbReference>
<dbReference type="SUPFAM" id="SSF48726">
    <property type="entry name" value="Immunoglobulin"/>
    <property type="match status" value="1"/>
</dbReference>
<dbReference type="InterPro" id="IPR003599">
    <property type="entry name" value="Ig_sub"/>
</dbReference>
<evidence type="ECO:0000256" key="10">
    <source>
        <dbReference type="ARBA" id="ARBA00022801"/>
    </source>
</evidence>
<dbReference type="Pfam" id="PF00629">
    <property type="entry name" value="MAM"/>
    <property type="match status" value="1"/>
</dbReference>
<evidence type="ECO:0000256" key="13">
    <source>
        <dbReference type="ARBA" id="ARBA00022949"/>
    </source>
</evidence>
<keyword evidence="11" id="KW-0130">Cell adhesion</keyword>
<keyword evidence="17" id="KW-0675">Receptor</keyword>
<dbReference type="PROSITE" id="PS50835">
    <property type="entry name" value="IG_LIKE"/>
    <property type="match status" value="1"/>
</dbReference>
<feature type="domain" description="Fibronectin type-III" evidence="30">
    <location>
        <begin position="384"/>
        <end position="485"/>
    </location>
</feature>
<dbReference type="Gene3D" id="3.90.190.10">
    <property type="entry name" value="Protein tyrosine phosphatase superfamily"/>
    <property type="match status" value="1"/>
</dbReference>